<dbReference type="InterPro" id="IPR011022">
    <property type="entry name" value="Arrestin_C-like"/>
</dbReference>
<comment type="caution">
    <text evidence="4">The sequence shown here is derived from an EMBL/GenBank/DDBJ whole genome shotgun (WGS) entry which is preliminary data.</text>
</comment>
<sequence>MSTNTENRSGSFPDPQKHKRGQPKEFDIIFDNPRKVYKAGDTIKGSVIIHLDHDLPLQTTSLDVTFSGKASVQFSKETGGKHRQHFMASERYFKTSHNLHPTGGISAGQHQFPFTYRLPAQIPSSFEAHYANVRYYAKAKLIVAHSKDVVVKHFFAVFRPLDLNFTLARHPIENESELSMMCCASGQIEALIRLQKRGFMPGETVPVRAEVKNNTSSRITKMYFTVEQSYECFAGGRSECGTKALKSATPPVEHGGVSAHSSATWDALDVVTVPVTVPTGLDGCNIIELEHKLVLNLVMGGALTCNRAAKVDMIIGTVPLANRQQDTDAVAPQPNMDSTPYHRERIMHYAGNHTDREMEDTLELPSYPAYAATQV</sequence>
<evidence type="ECO:0000256" key="1">
    <source>
        <dbReference type="ARBA" id="ARBA00005298"/>
    </source>
</evidence>
<dbReference type="Gene3D" id="2.60.40.640">
    <property type="match status" value="2"/>
</dbReference>
<dbReference type="Proteomes" id="UP001374579">
    <property type="component" value="Unassembled WGS sequence"/>
</dbReference>
<feature type="region of interest" description="Disordered" evidence="2">
    <location>
        <begin position="1"/>
        <end position="24"/>
    </location>
</feature>
<feature type="compositionally biased region" description="Polar residues" evidence="2">
    <location>
        <begin position="1"/>
        <end position="10"/>
    </location>
</feature>
<dbReference type="PANTHER" id="PTHR11188:SF176">
    <property type="entry name" value="ARRESTIN DOMAIN-CONTAINING PROTEIN 1"/>
    <property type="match status" value="1"/>
</dbReference>
<dbReference type="EMBL" id="JBAMIC010000001">
    <property type="protein sequence ID" value="KAK7115977.1"/>
    <property type="molecule type" value="Genomic_DNA"/>
</dbReference>
<dbReference type="GO" id="GO:0005737">
    <property type="term" value="C:cytoplasm"/>
    <property type="evidence" value="ECO:0007669"/>
    <property type="project" value="TreeGrafter"/>
</dbReference>
<dbReference type="GO" id="GO:0015031">
    <property type="term" value="P:protein transport"/>
    <property type="evidence" value="ECO:0007669"/>
    <property type="project" value="TreeGrafter"/>
</dbReference>
<comment type="similarity">
    <text evidence="1">Belongs to the arrestin family.</text>
</comment>
<dbReference type="InterPro" id="IPR011021">
    <property type="entry name" value="Arrestin-like_N"/>
</dbReference>
<dbReference type="InterPro" id="IPR014756">
    <property type="entry name" value="Ig_E-set"/>
</dbReference>
<dbReference type="SMART" id="SM01017">
    <property type="entry name" value="Arrestin_C"/>
    <property type="match status" value="1"/>
</dbReference>
<keyword evidence="5" id="KW-1185">Reference proteome</keyword>
<reference evidence="4 5" key="1">
    <citation type="submission" date="2024-02" db="EMBL/GenBank/DDBJ databases">
        <title>Chromosome-scale genome assembly of the rough periwinkle Littorina saxatilis.</title>
        <authorList>
            <person name="De Jode A."/>
            <person name="Faria R."/>
            <person name="Formenti G."/>
            <person name="Sims Y."/>
            <person name="Smith T.P."/>
            <person name="Tracey A."/>
            <person name="Wood J.M.D."/>
            <person name="Zagrodzka Z.B."/>
            <person name="Johannesson K."/>
            <person name="Butlin R.K."/>
            <person name="Leder E.H."/>
        </authorList>
    </citation>
    <scope>NUCLEOTIDE SEQUENCE [LARGE SCALE GENOMIC DNA]</scope>
    <source>
        <strain evidence="4">Snail1</strain>
        <tissue evidence="4">Muscle</tissue>
    </source>
</reference>
<accession>A0AAN9C274</accession>
<evidence type="ECO:0000259" key="3">
    <source>
        <dbReference type="SMART" id="SM01017"/>
    </source>
</evidence>
<gene>
    <name evidence="4" type="ORF">V1264_001743</name>
</gene>
<dbReference type="InterPro" id="IPR014752">
    <property type="entry name" value="Arrestin-like_C"/>
</dbReference>
<feature type="domain" description="Arrestin C-terminal-like" evidence="3">
    <location>
        <begin position="184"/>
        <end position="320"/>
    </location>
</feature>
<protein>
    <recommendedName>
        <fullName evidence="3">Arrestin C-terminal-like domain-containing protein</fullName>
    </recommendedName>
</protein>
<organism evidence="4 5">
    <name type="scientific">Littorina saxatilis</name>
    <dbReference type="NCBI Taxonomy" id="31220"/>
    <lineage>
        <taxon>Eukaryota</taxon>
        <taxon>Metazoa</taxon>
        <taxon>Spiralia</taxon>
        <taxon>Lophotrochozoa</taxon>
        <taxon>Mollusca</taxon>
        <taxon>Gastropoda</taxon>
        <taxon>Caenogastropoda</taxon>
        <taxon>Littorinimorpha</taxon>
        <taxon>Littorinoidea</taxon>
        <taxon>Littorinidae</taxon>
        <taxon>Littorina</taxon>
    </lineage>
</organism>
<evidence type="ECO:0000313" key="5">
    <source>
        <dbReference type="Proteomes" id="UP001374579"/>
    </source>
</evidence>
<evidence type="ECO:0000256" key="2">
    <source>
        <dbReference type="SAM" id="MobiDB-lite"/>
    </source>
</evidence>
<dbReference type="Pfam" id="PF00339">
    <property type="entry name" value="Arrestin_N"/>
    <property type="match status" value="1"/>
</dbReference>
<dbReference type="InterPro" id="IPR050357">
    <property type="entry name" value="Arrestin_domain-protein"/>
</dbReference>
<dbReference type="PANTHER" id="PTHR11188">
    <property type="entry name" value="ARRESTIN DOMAIN CONTAINING PROTEIN"/>
    <property type="match status" value="1"/>
</dbReference>
<name>A0AAN9C274_9CAEN</name>
<dbReference type="SUPFAM" id="SSF81296">
    <property type="entry name" value="E set domains"/>
    <property type="match status" value="2"/>
</dbReference>
<dbReference type="AlphaFoldDB" id="A0AAN9C274"/>
<evidence type="ECO:0000313" key="4">
    <source>
        <dbReference type="EMBL" id="KAK7115977.1"/>
    </source>
</evidence>
<dbReference type="Pfam" id="PF02752">
    <property type="entry name" value="Arrestin_C"/>
    <property type="match status" value="1"/>
</dbReference>
<proteinExistence type="inferred from homology"/>